<dbReference type="EC" id="1.4.3.19" evidence="3"/>
<sequence>MNDVIIIGAGAVGGLTAMELAKRGAHVTLIDRHEAGREASWAGGGILFPLLPWRYREEVNRLALAGMTAYPAVIDELRAAGHEPEYIVSGMEVHPEFDTDVIRSWCETHAFPVEITADKVWLPSVAQVRNPRILGAIKQWLKDHGGRLLEHAEVAPIQAPQGRISSINAGGESLQADHYVLTAGAWSRDILGTHAINRDLKPMRGQMLLYKTDPGVLTRIQYKNDFYLVPRQDGHVLAGSTVEDVGFDKGTTENALQDLHRKAGDLLPALRDLQPIQHWSGLRPGSPDNIPVIGRHPEVENLWINTGHFRYGVTMGPTSAKLLVDLMQGLSTELDPEPYAV</sequence>
<accession>A0A2R5F9R1</accession>
<evidence type="ECO:0000256" key="1">
    <source>
        <dbReference type="ARBA" id="ARBA00023002"/>
    </source>
</evidence>
<dbReference type="AlphaFoldDB" id="A0A2R5F9R1"/>
<keyword evidence="4" id="KW-1185">Reference proteome</keyword>
<dbReference type="SUPFAM" id="SSF54373">
    <property type="entry name" value="FAD-linked reductases, C-terminal domain"/>
    <property type="match status" value="1"/>
</dbReference>
<dbReference type="OrthoDB" id="18526at2"/>
<organism evidence="3 4">
    <name type="scientific">Novimethylophilus kurashikiensis</name>
    <dbReference type="NCBI Taxonomy" id="1825523"/>
    <lineage>
        <taxon>Bacteria</taxon>
        <taxon>Pseudomonadati</taxon>
        <taxon>Pseudomonadota</taxon>
        <taxon>Betaproteobacteria</taxon>
        <taxon>Nitrosomonadales</taxon>
        <taxon>Methylophilaceae</taxon>
        <taxon>Novimethylophilus</taxon>
    </lineage>
</organism>
<evidence type="ECO:0000259" key="2">
    <source>
        <dbReference type="Pfam" id="PF01266"/>
    </source>
</evidence>
<dbReference type="RefSeq" id="WP_109014830.1">
    <property type="nucleotide sequence ID" value="NZ_BDOQ01000003.1"/>
</dbReference>
<dbReference type="Gene3D" id="3.50.50.60">
    <property type="entry name" value="FAD/NAD(P)-binding domain"/>
    <property type="match status" value="1"/>
</dbReference>
<reference evidence="3 4" key="1">
    <citation type="journal article" date="2018" name="Environ. Microbiol.">
        <title>Isolation and genomic characterization of Novimethylophilus kurashikiensis gen. nov. sp. nov., a new lanthanide-dependent methylotrophic species of Methylophilaceae.</title>
        <authorList>
            <person name="Lv H."/>
            <person name="Sahin N."/>
            <person name="Tani A."/>
        </authorList>
    </citation>
    <scope>NUCLEOTIDE SEQUENCE [LARGE SCALE GENOMIC DNA]</scope>
    <source>
        <strain evidence="3 4">La2-4</strain>
    </source>
</reference>
<dbReference type="InterPro" id="IPR036188">
    <property type="entry name" value="FAD/NAD-bd_sf"/>
</dbReference>
<dbReference type="GO" id="GO:0005737">
    <property type="term" value="C:cytoplasm"/>
    <property type="evidence" value="ECO:0007669"/>
    <property type="project" value="TreeGrafter"/>
</dbReference>
<dbReference type="Pfam" id="PF01266">
    <property type="entry name" value="DAO"/>
    <property type="match status" value="1"/>
</dbReference>
<dbReference type="InterPro" id="IPR006076">
    <property type="entry name" value="FAD-dep_OxRdtase"/>
</dbReference>
<name>A0A2R5F9R1_9PROT</name>
<evidence type="ECO:0000313" key="3">
    <source>
        <dbReference type="EMBL" id="GBG13653.1"/>
    </source>
</evidence>
<dbReference type="SUPFAM" id="SSF51905">
    <property type="entry name" value="FAD/NAD(P)-binding domain"/>
    <property type="match status" value="1"/>
</dbReference>
<proteinExistence type="predicted"/>
<dbReference type="PANTHER" id="PTHR13847">
    <property type="entry name" value="SARCOSINE DEHYDROGENASE-RELATED"/>
    <property type="match status" value="1"/>
</dbReference>
<evidence type="ECO:0000313" key="4">
    <source>
        <dbReference type="Proteomes" id="UP000245081"/>
    </source>
</evidence>
<comment type="caution">
    <text evidence="3">The sequence shown here is derived from an EMBL/GenBank/DDBJ whole genome shotgun (WGS) entry which is preliminary data.</text>
</comment>
<gene>
    <name evidence="3" type="primary">thiO</name>
    <name evidence="3" type="ORF">NMK_1204</name>
</gene>
<dbReference type="EMBL" id="BDOQ01000003">
    <property type="protein sequence ID" value="GBG13653.1"/>
    <property type="molecule type" value="Genomic_DNA"/>
</dbReference>
<feature type="domain" description="FAD dependent oxidoreductase" evidence="2">
    <location>
        <begin position="3"/>
        <end position="326"/>
    </location>
</feature>
<keyword evidence="1 3" id="KW-0560">Oxidoreductase</keyword>
<dbReference type="PANTHER" id="PTHR13847:SF289">
    <property type="entry name" value="GLYCINE OXIDASE"/>
    <property type="match status" value="1"/>
</dbReference>
<dbReference type="Proteomes" id="UP000245081">
    <property type="component" value="Unassembled WGS sequence"/>
</dbReference>
<dbReference type="GO" id="GO:0043799">
    <property type="term" value="F:glycine oxidase activity"/>
    <property type="evidence" value="ECO:0007669"/>
    <property type="project" value="UniProtKB-EC"/>
</dbReference>
<protein>
    <submittedName>
        <fullName evidence="3">Glycine oxidase</fullName>
        <ecNumber evidence="3">1.4.3.19</ecNumber>
    </submittedName>
</protein>
<dbReference type="Gene3D" id="3.30.9.10">
    <property type="entry name" value="D-Amino Acid Oxidase, subunit A, domain 2"/>
    <property type="match status" value="1"/>
</dbReference>